<dbReference type="AlphaFoldDB" id="A0A1Y1IBU1"/>
<evidence type="ECO:0000256" key="1">
    <source>
        <dbReference type="ARBA" id="ARBA00009414"/>
    </source>
</evidence>
<comment type="similarity">
    <text evidence="1">Belongs to the GEM family.</text>
</comment>
<feature type="domain" description="GRAM" evidence="3">
    <location>
        <begin position="1006"/>
        <end position="1092"/>
    </location>
</feature>
<feature type="compositionally biased region" description="Basic and acidic residues" evidence="2">
    <location>
        <begin position="469"/>
        <end position="480"/>
    </location>
</feature>
<feature type="compositionally biased region" description="Polar residues" evidence="2">
    <location>
        <begin position="600"/>
        <end position="632"/>
    </location>
</feature>
<feature type="compositionally biased region" description="Basic and acidic residues" evidence="2">
    <location>
        <begin position="332"/>
        <end position="342"/>
    </location>
</feature>
<feature type="compositionally biased region" description="Polar residues" evidence="2">
    <location>
        <begin position="29"/>
        <end position="41"/>
    </location>
</feature>
<feature type="compositionally biased region" description="Basic and acidic residues" evidence="2">
    <location>
        <begin position="114"/>
        <end position="127"/>
    </location>
</feature>
<dbReference type="Gene3D" id="2.30.29.30">
    <property type="entry name" value="Pleckstrin-homology domain (PH domain)/Phosphotyrosine-binding domain (PTB)"/>
    <property type="match status" value="1"/>
</dbReference>
<feature type="region of interest" description="Disordered" evidence="2">
    <location>
        <begin position="599"/>
        <end position="635"/>
    </location>
</feature>
<feature type="region of interest" description="Disordered" evidence="2">
    <location>
        <begin position="371"/>
        <end position="451"/>
    </location>
</feature>
<dbReference type="PANTHER" id="PTHR31969">
    <property type="entry name" value="GEM-LIKE PROTEIN 2"/>
    <property type="match status" value="1"/>
</dbReference>
<dbReference type="OMA" id="FATHMAM"/>
<dbReference type="Pfam" id="PF02893">
    <property type="entry name" value="GRAM"/>
    <property type="match status" value="1"/>
</dbReference>
<feature type="compositionally biased region" description="Polar residues" evidence="2">
    <location>
        <begin position="759"/>
        <end position="768"/>
    </location>
</feature>
<feature type="region of interest" description="Disordered" evidence="2">
    <location>
        <begin position="867"/>
        <end position="948"/>
    </location>
</feature>
<organism evidence="4 5">
    <name type="scientific">Klebsormidium nitens</name>
    <name type="common">Green alga</name>
    <name type="synonym">Ulothrix nitens</name>
    <dbReference type="NCBI Taxonomy" id="105231"/>
    <lineage>
        <taxon>Eukaryota</taxon>
        <taxon>Viridiplantae</taxon>
        <taxon>Streptophyta</taxon>
        <taxon>Klebsormidiophyceae</taxon>
        <taxon>Klebsormidiales</taxon>
        <taxon>Klebsormidiaceae</taxon>
        <taxon>Klebsormidium</taxon>
    </lineage>
</organism>
<feature type="compositionally biased region" description="Basic and acidic residues" evidence="2">
    <location>
        <begin position="169"/>
        <end position="180"/>
    </location>
</feature>
<evidence type="ECO:0000313" key="5">
    <source>
        <dbReference type="Proteomes" id="UP000054558"/>
    </source>
</evidence>
<feature type="compositionally biased region" description="Polar residues" evidence="2">
    <location>
        <begin position="200"/>
        <end position="243"/>
    </location>
</feature>
<dbReference type="OrthoDB" id="732558at2759"/>
<protein>
    <submittedName>
        <fullName evidence="4">GRAM domain containing protein</fullName>
    </submittedName>
</protein>
<feature type="region of interest" description="Disordered" evidence="2">
    <location>
        <begin position="114"/>
        <end position="349"/>
    </location>
</feature>
<evidence type="ECO:0000313" key="4">
    <source>
        <dbReference type="EMBL" id="GAQ87432.1"/>
    </source>
</evidence>
<feature type="compositionally biased region" description="Basic and acidic residues" evidence="2">
    <location>
        <begin position="247"/>
        <end position="263"/>
    </location>
</feature>
<keyword evidence="5" id="KW-1185">Reference proteome</keyword>
<feature type="compositionally biased region" description="Basic and acidic residues" evidence="2">
    <location>
        <begin position="655"/>
        <end position="671"/>
    </location>
</feature>
<evidence type="ECO:0000256" key="2">
    <source>
        <dbReference type="SAM" id="MobiDB-lite"/>
    </source>
</evidence>
<feature type="region of interest" description="Disordered" evidence="2">
    <location>
        <begin position="520"/>
        <end position="568"/>
    </location>
</feature>
<sequence length="1146" mass="123857">MSLLNRLMGRGPQPADHTESAHDYPSGQAHVSQPRNESQFMQSGRTGYLGEEHMRTYELPAGIEQQGLAQTEGVNSPFDVQQHGVHSQHVGSKPVQVFDADETRGERIQEPLRERTTREEGLREGVTSHHNTGIGADNGAAIAMEQPRSPRSPRKEGMGTKMKKMFKPHKYEQEREERSSGEYVDAQDMGTSVARHPQTTDDTTAGRISSSMPAHSTSAGGLSPRGNWNPTEGFNFRKSSTPPHVSGRREEKAAIAVAKHDGGHGTTRSNTPLETSGYEGGDYDNYGDNSPVMHDVPHSRPGRYASGEQGGAWGDHRASEVGSFRGSGMHSPSKERPPRDSQRPTWVAPGAEHDPAVAAAAAAGGAAAAKAVTRNERGGHFSGNREGGVSVERASLQGRTGSLSSQERDNSRYGRSTSARETVTEQRTSQSRAPNRAMSGSGLTNRAEPTGDIRDYYQSPAVHVQPTERASEERKLEREPFGSGQDIGYDNEEEVGRDRDGLTRGHVNQRVEHMKLNDVEGRNDMPLGSATPGREFGRHTGEQEFDFNNQGLSNQGITNQGYGDPGYVNRSHDYDSTIAKSSSARGYDNQEVGAGYSNREFANQNSNNLSGKSVNSQSYGNQDVTDPQTGAQNFGVGGRLVAETPYQLGERISDRDSNVRGYERTGERSPAVEESFGVGGATTARTPYGLGEKISDKSWNEERAPGVHGENFAHSGYDNQKVIYPQTGAQNFVGEDRSEAETPYRAGKRSRNQNEESRILNTKQSGARSSAVEREQSFGEGGATTTLSPQMLGEKTPDMRWNEERSTGLNNGGGHHSRLEAGALGTGAIGAGSMAADHMPGRTSSEFQRSTVTGEPILDRESEIAMGQGRAAEAPPAAAAAATQHAATEQSDLDSSYVKESPETATGQSGMGSLRMNESASGLATQAEMGEPPMSPRSQQYLQHGEPVKSPSLLTSAKYAFGRAQNKLTNTHHHLTAGGGTISSVTGVAFGKLDVVAKRMLHGGEHLWREAFHPPPEEHLRKSFACLLSTESGAVAGVLYLSDHNLWFCSDRALQRAVKASEADVASPPSYEQYQYKVVLPLAEVAHIESRANGRSERDKSIKVEMTGSEQFWFFGFVTFEKALLNLQHAREVHGLRSASMKAGGA</sequence>
<accession>A0A1Y1IBU1</accession>
<feature type="compositionally biased region" description="Polar residues" evidence="2">
    <location>
        <begin position="413"/>
        <end position="433"/>
    </location>
</feature>
<feature type="compositionally biased region" description="Polar residues" evidence="2">
    <location>
        <begin position="546"/>
        <end position="561"/>
    </location>
</feature>
<reference evidence="4 5" key="1">
    <citation type="journal article" date="2014" name="Nat. Commun.">
        <title>Klebsormidium flaccidum genome reveals primary factors for plant terrestrial adaptation.</title>
        <authorList>
            <person name="Hori K."/>
            <person name="Maruyama F."/>
            <person name="Fujisawa T."/>
            <person name="Togashi T."/>
            <person name="Yamamoto N."/>
            <person name="Seo M."/>
            <person name="Sato S."/>
            <person name="Yamada T."/>
            <person name="Mori H."/>
            <person name="Tajima N."/>
            <person name="Moriyama T."/>
            <person name="Ikeuchi M."/>
            <person name="Watanabe M."/>
            <person name="Wada H."/>
            <person name="Kobayashi K."/>
            <person name="Saito M."/>
            <person name="Masuda T."/>
            <person name="Sasaki-Sekimoto Y."/>
            <person name="Mashiguchi K."/>
            <person name="Awai K."/>
            <person name="Shimojima M."/>
            <person name="Masuda S."/>
            <person name="Iwai M."/>
            <person name="Nobusawa T."/>
            <person name="Narise T."/>
            <person name="Kondo S."/>
            <person name="Saito H."/>
            <person name="Sato R."/>
            <person name="Murakawa M."/>
            <person name="Ihara Y."/>
            <person name="Oshima-Yamada Y."/>
            <person name="Ohtaka K."/>
            <person name="Satoh M."/>
            <person name="Sonobe K."/>
            <person name="Ishii M."/>
            <person name="Ohtani R."/>
            <person name="Kanamori-Sato M."/>
            <person name="Honoki R."/>
            <person name="Miyazaki D."/>
            <person name="Mochizuki H."/>
            <person name="Umetsu J."/>
            <person name="Higashi K."/>
            <person name="Shibata D."/>
            <person name="Kamiya Y."/>
            <person name="Sato N."/>
            <person name="Nakamura Y."/>
            <person name="Tabata S."/>
            <person name="Ida S."/>
            <person name="Kurokawa K."/>
            <person name="Ohta H."/>
        </authorList>
    </citation>
    <scope>NUCLEOTIDE SEQUENCE [LARGE SCALE GENOMIC DNA]</scope>
    <source>
        <strain evidence="4 5">NIES-2285</strain>
    </source>
</reference>
<dbReference type="SMART" id="SM00568">
    <property type="entry name" value="GRAM"/>
    <property type="match status" value="1"/>
</dbReference>
<dbReference type="STRING" id="105231.A0A1Y1IBU1"/>
<dbReference type="InterPro" id="IPR037848">
    <property type="entry name" value="GEM-like"/>
</dbReference>
<dbReference type="InterPro" id="IPR004182">
    <property type="entry name" value="GRAM"/>
</dbReference>
<dbReference type="EMBL" id="DF237301">
    <property type="protein sequence ID" value="GAQ87432.1"/>
    <property type="molecule type" value="Genomic_DNA"/>
</dbReference>
<evidence type="ECO:0000259" key="3">
    <source>
        <dbReference type="SMART" id="SM00568"/>
    </source>
</evidence>
<dbReference type="InterPro" id="IPR011993">
    <property type="entry name" value="PH-like_dom_sf"/>
</dbReference>
<feature type="region of interest" description="Disordered" evidence="2">
    <location>
        <begin position="655"/>
        <end position="692"/>
    </location>
</feature>
<dbReference type="Proteomes" id="UP000054558">
    <property type="component" value="Unassembled WGS sequence"/>
</dbReference>
<feature type="compositionally biased region" description="Low complexity" evidence="2">
    <location>
        <begin position="871"/>
        <end position="890"/>
    </location>
</feature>
<feature type="region of interest" description="Disordered" evidence="2">
    <location>
        <begin position="1"/>
        <end position="41"/>
    </location>
</feature>
<feature type="region of interest" description="Disordered" evidence="2">
    <location>
        <begin position="730"/>
        <end position="794"/>
    </location>
</feature>
<feature type="region of interest" description="Disordered" evidence="2">
    <location>
        <begin position="463"/>
        <end position="500"/>
    </location>
</feature>
<proteinExistence type="inferred from homology"/>
<gene>
    <name evidence="4" type="ORF">KFL_003520110</name>
</gene>
<name>A0A1Y1IBU1_KLENI</name>